<keyword evidence="4" id="KW-1134">Transmembrane beta strand</keyword>
<organism evidence="8 9">
    <name type="scientific">Capsulimonas corticalis</name>
    <dbReference type="NCBI Taxonomy" id="2219043"/>
    <lineage>
        <taxon>Bacteria</taxon>
        <taxon>Bacillati</taxon>
        <taxon>Armatimonadota</taxon>
        <taxon>Armatimonadia</taxon>
        <taxon>Capsulimonadales</taxon>
        <taxon>Capsulimonadaceae</taxon>
        <taxon>Capsulimonas</taxon>
    </lineage>
</organism>
<dbReference type="PANTHER" id="PTHR30026:SF20">
    <property type="entry name" value="OUTER MEMBRANE PROTEIN TOLC"/>
    <property type="match status" value="1"/>
</dbReference>
<dbReference type="SUPFAM" id="SSF56954">
    <property type="entry name" value="Outer membrane efflux proteins (OEP)"/>
    <property type="match status" value="1"/>
</dbReference>
<dbReference type="GO" id="GO:0015562">
    <property type="term" value="F:efflux transmembrane transporter activity"/>
    <property type="evidence" value="ECO:0007669"/>
    <property type="project" value="InterPro"/>
</dbReference>
<keyword evidence="6" id="KW-0472">Membrane</keyword>
<evidence type="ECO:0000256" key="1">
    <source>
        <dbReference type="ARBA" id="ARBA00004442"/>
    </source>
</evidence>
<comment type="subcellular location">
    <subcellularLocation>
        <location evidence="1">Cell outer membrane</location>
    </subcellularLocation>
</comment>
<sequence>MIVISSLYLAAALLGQPVLAADTAAAPPITADTPVTADAPVIIGPPPRVQDPSIPPPVTTPPPDAVNADVAGAPLTADEAARIALRLQPSLGDATGAAQSARGRTQEAKSAQNPQVIAGAGFDTVSKISGDATGVLTAPTGATSAGVSPTYKYSTSIALRQLLYDFHQTRNLVRQNRSLTEAAEANVTRSQQDLVLTVKTNFYNYANAQRLSDVNAQNVANRQRQLDLASSRLRNGIGLPSDAVTAETSKSQAILALNVARDNAEQARVTLLQSMGVDPLTPITPADTSETAPASDDVKALIQTGLRARPEVRAAERTLAESRYGLGAAKALNLPSLYATVGAGAAGNDFPLKQNVSTIGVGVQFPLIDGGQRSGAVQAANGQITTAQADYDAAVLNVRTQVASAYLGLASAEQRVSIVSAEVANAREGVRIAEGRYGAGLGLFQDITTAQGLLLTALTDQSTAQNALNLARTNLRRAIGETLSR</sequence>
<dbReference type="Proteomes" id="UP000287394">
    <property type="component" value="Chromosome"/>
</dbReference>
<evidence type="ECO:0000256" key="2">
    <source>
        <dbReference type="ARBA" id="ARBA00007613"/>
    </source>
</evidence>
<dbReference type="GO" id="GO:0009279">
    <property type="term" value="C:cell outer membrane"/>
    <property type="evidence" value="ECO:0007669"/>
    <property type="project" value="UniProtKB-SubCell"/>
</dbReference>
<dbReference type="InterPro" id="IPR051906">
    <property type="entry name" value="TolC-like"/>
</dbReference>
<reference evidence="8 9" key="1">
    <citation type="journal article" date="2019" name="Int. J. Syst. Evol. Microbiol.">
        <title>Capsulimonas corticalis gen. nov., sp. nov., an aerobic capsulated bacterium, of a novel bacterial order, Capsulimonadales ord. nov., of the class Armatimonadia of the phylum Armatimonadetes.</title>
        <authorList>
            <person name="Li J."/>
            <person name="Kudo C."/>
            <person name="Tonouchi A."/>
        </authorList>
    </citation>
    <scope>NUCLEOTIDE SEQUENCE [LARGE SCALE GENOMIC DNA]</scope>
    <source>
        <strain evidence="8 9">AX-7</strain>
    </source>
</reference>
<dbReference type="InterPro" id="IPR028351">
    <property type="entry name" value="CyaE"/>
</dbReference>
<dbReference type="Gene3D" id="1.20.1600.10">
    <property type="entry name" value="Outer membrane efflux proteins (OEP)"/>
    <property type="match status" value="1"/>
</dbReference>
<evidence type="ECO:0000256" key="3">
    <source>
        <dbReference type="ARBA" id="ARBA00022448"/>
    </source>
</evidence>
<dbReference type="PANTHER" id="PTHR30026">
    <property type="entry name" value="OUTER MEMBRANE PROTEIN TOLC"/>
    <property type="match status" value="1"/>
</dbReference>
<dbReference type="Pfam" id="PF02321">
    <property type="entry name" value="OEP"/>
    <property type="match status" value="2"/>
</dbReference>
<dbReference type="KEGG" id="ccot:CCAX7_002710"/>
<evidence type="ECO:0000256" key="7">
    <source>
        <dbReference type="ARBA" id="ARBA00023237"/>
    </source>
</evidence>
<keyword evidence="9" id="KW-1185">Reference proteome</keyword>
<proteinExistence type="inferred from homology"/>
<dbReference type="GO" id="GO:1990281">
    <property type="term" value="C:efflux pump complex"/>
    <property type="evidence" value="ECO:0007669"/>
    <property type="project" value="TreeGrafter"/>
</dbReference>
<dbReference type="OrthoDB" id="9772436at2"/>
<evidence type="ECO:0000313" key="8">
    <source>
        <dbReference type="EMBL" id="BDI28220.1"/>
    </source>
</evidence>
<protein>
    <submittedName>
        <fullName evidence="8">Multidrug transporter</fullName>
    </submittedName>
</protein>
<comment type="similarity">
    <text evidence="2">Belongs to the outer membrane factor (OMF) (TC 1.B.17) family.</text>
</comment>
<dbReference type="RefSeq" id="WP_119320164.1">
    <property type="nucleotide sequence ID" value="NZ_AP025739.1"/>
</dbReference>
<dbReference type="PIRSF" id="PIRSF001892">
    <property type="entry name" value="CyaE"/>
    <property type="match status" value="1"/>
</dbReference>
<dbReference type="GO" id="GO:0015288">
    <property type="term" value="F:porin activity"/>
    <property type="evidence" value="ECO:0007669"/>
    <property type="project" value="TreeGrafter"/>
</dbReference>
<keyword evidence="3" id="KW-0813">Transport</keyword>
<name>A0A402CS20_9BACT</name>
<keyword evidence="7" id="KW-0998">Cell outer membrane</keyword>
<evidence type="ECO:0000313" key="9">
    <source>
        <dbReference type="Proteomes" id="UP000287394"/>
    </source>
</evidence>
<gene>
    <name evidence="8" type="ORF">CCAX7_002710</name>
</gene>
<dbReference type="EMBL" id="AP025739">
    <property type="protein sequence ID" value="BDI28220.1"/>
    <property type="molecule type" value="Genomic_DNA"/>
</dbReference>
<evidence type="ECO:0000256" key="4">
    <source>
        <dbReference type="ARBA" id="ARBA00022452"/>
    </source>
</evidence>
<accession>A0A402CS20</accession>
<evidence type="ECO:0000256" key="6">
    <source>
        <dbReference type="ARBA" id="ARBA00023136"/>
    </source>
</evidence>
<keyword evidence="5" id="KW-0812">Transmembrane</keyword>
<dbReference type="AlphaFoldDB" id="A0A402CS20"/>
<evidence type="ECO:0000256" key="5">
    <source>
        <dbReference type="ARBA" id="ARBA00022692"/>
    </source>
</evidence>
<dbReference type="InterPro" id="IPR003423">
    <property type="entry name" value="OMP_efflux"/>
</dbReference>